<evidence type="ECO:0000313" key="2">
    <source>
        <dbReference type="Proteomes" id="UP000251717"/>
    </source>
</evidence>
<gene>
    <name evidence="1" type="ORF">MBBTH_14870</name>
</gene>
<dbReference type="AlphaFoldDB" id="A0A315XL40"/>
<accession>A0A315XL40</accession>
<name>A0A315XL40_9EURY</name>
<reference evidence="1 2" key="1">
    <citation type="submission" date="2017-03" db="EMBL/GenBank/DDBJ databases">
        <title>Genome sequence of Methanobrevibacter thaueri.</title>
        <authorList>
            <person name="Poehlein A."/>
            <person name="Seedorf H."/>
            <person name="Daniel R."/>
        </authorList>
    </citation>
    <scope>NUCLEOTIDE SEQUENCE [LARGE SCALE GENOMIC DNA]</scope>
    <source>
        <strain evidence="1 2">DSM 11995</strain>
    </source>
</reference>
<sequence>MKKTNDCKDIGERHDSDSGIDINTLKITTLKTFPTNIK</sequence>
<comment type="caution">
    <text evidence="1">The sequence shown here is derived from an EMBL/GenBank/DDBJ whole genome shotgun (WGS) entry which is preliminary data.</text>
</comment>
<proteinExistence type="predicted"/>
<evidence type="ECO:0000313" key="1">
    <source>
        <dbReference type="EMBL" id="PWB86504.1"/>
    </source>
</evidence>
<dbReference type="Proteomes" id="UP000251717">
    <property type="component" value="Unassembled WGS sequence"/>
</dbReference>
<keyword evidence="2" id="KW-1185">Reference proteome</keyword>
<protein>
    <submittedName>
        <fullName evidence="1">Uncharacterized protein</fullName>
    </submittedName>
</protein>
<dbReference type="EMBL" id="MZGS01000024">
    <property type="protein sequence ID" value="PWB86504.1"/>
    <property type="molecule type" value="Genomic_DNA"/>
</dbReference>
<organism evidence="1 2">
    <name type="scientific">Methanobrevibacter thaueri</name>
    <dbReference type="NCBI Taxonomy" id="190975"/>
    <lineage>
        <taxon>Archaea</taxon>
        <taxon>Methanobacteriati</taxon>
        <taxon>Methanobacteriota</taxon>
        <taxon>Methanomada group</taxon>
        <taxon>Methanobacteria</taxon>
        <taxon>Methanobacteriales</taxon>
        <taxon>Methanobacteriaceae</taxon>
        <taxon>Methanobrevibacter</taxon>
    </lineage>
</organism>